<sequence length="352" mass="39196">MIKEMIGGIAIGTLVFMAGYFFGQHQQQSPVDAAVKPSLFTTTTAQPAAELCNTEANITPVQSSAATIPLEPEQTVSRDQQTPAQTTATTNLNDDIITLLNRYLAEASNRGDDYEVLERHRDELQSLLMYSELNQQRLADYMLDFSSHSIEFNYALSLIKSLPEQQKQAWIGELIYYVSGQTDAFHQSQFLALVSAQPDQRNDPNTFNALVDIAAYQAVTAEHKNRAVDFLDPFRLDPATKSQIVASLQDSLNSRDTDDNDRDQLFSNLLKFSGANQKLELAQNYLNANEALSIRQRIISAINAGTINRSAELKLSLLEVALDDSDSLQEAAKESLFSHFDLSNDEYELLNS</sequence>
<evidence type="ECO:0000313" key="2">
    <source>
        <dbReference type="Proteomes" id="UP000295793"/>
    </source>
</evidence>
<dbReference type="Proteomes" id="UP000295793">
    <property type="component" value="Unassembled WGS sequence"/>
</dbReference>
<accession>A0A4R3HZF8</accession>
<dbReference type="RefSeq" id="WP_132702808.1">
    <property type="nucleotide sequence ID" value="NZ_SLZR01000015.1"/>
</dbReference>
<proteinExistence type="predicted"/>
<name>A0A4R3HZF8_9GAMM</name>
<evidence type="ECO:0000313" key="1">
    <source>
        <dbReference type="EMBL" id="TCS38766.1"/>
    </source>
</evidence>
<protein>
    <submittedName>
        <fullName evidence="1">Uncharacterized protein</fullName>
    </submittedName>
</protein>
<organism evidence="1 2">
    <name type="scientific">Reinekea marinisedimentorum</name>
    <dbReference type="NCBI Taxonomy" id="230495"/>
    <lineage>
        <taxon>Bacteria</taxon>
        <taxon>Pseudomonadati</taxon>
        <taxon>Pseudomonadota</taxon>
        <taxon>Gammaproteobacteria</taxon>
        <taxon>Oceanospirillales</taxon>
        <taxon>Saccharospirillaceae</taxon>
        <taxon>Reinekea</taxon>
    </lineage>
</organism>
<dbReference type="EMBL" id="SLZR01000015">
    <property type="protein sequence ID" value="TCS38766.1"/>
    <property type="molecule type" value="Genomic_DNA"/>
</dbReference>
<dbReference type="AlphaFoldDB" id="A0A4R3HZF8"/>
<comment type="caution">
    <text evidence="1">The sequence shown here is derived from an EMBL/GenBank/DDBJ whole genome shotgun (WGS) entry which is preliminary data.</text>
</comment>
<keyword evidence="2" id="KW-1185">Reference proteome</keyword>
<gene>
    <name evidence="1" type="ORF">BCF53_11540</name>
</gene>
<reference evidence="1 2" key="1">
    <citation type="submission" date="2019-03" db="EMBL/GenBank/DDBJ databases">
        <title>Genomic Encyclopedia of Archaeal and Bacterial Type Strains, Phase II (KMG-II): from individual species to whole genera.</title>
        <authorList>
            <person name="Goeker M."/>
        </authorList>
    </citation>
    <scope>NUCLEOTIDE SEQUENCE [LARGE SCALE GENOMIC DNA]</scope>
    <source>
        <strain evidence="1 2">DSM 15388</strain>
    </source>
</reference>